<protein>
    <submittedName>
        <fullName evidence="2">Pimeloyl-ACP methyl ester carboxylesterase</fullName>
    </submittedName>
</protein>
<keyword evidence="3" id="KW-1185">Reference proteome</keyword>
<dbReference type="Gene3D" id="3.40.50.1820">
    <property type="entry name" value="alpha/beta hydrolase"/>
    <property type="match status" value="1"/>
</dbReference>
<evidence type="ECO:0000313" key="2">
    <source>
        <dbReference type="EMBL" id="SFM94637.1"/>
    </source>
</evidence>
<dbReference type="GO" id="GO:0003824">
    <property type="term" value="F:catalytic activity"/>
    <property type="evidence" value="ECO:0007669"/>
    <property type="project" value="UniProtKB-ARBA"/>
</dbReference>
<organism evidence="2 3">
    <name type="scientific">Pseudonocardia ammonioxydans</name>
    <dbReference type="NCBI Taxonomy" id="260086"/>
    <lineage>
        <taxon>Bacteria</taxon>
        <taxon>Bacillati</taxon>
        <taxon>Actinomycetota</taxon>
        <taxon>Actinomycetes</taxon>
        <taxon>Pseudonocardiales</taxon>
        <taxon>Pseudonocardiaceae</taxon>
        <taxon>Pseudonocardia</taxon>
    </lineage>
</organism>
<dbReference type="SUPFAM" id="SSF53474">
    <property type="entry name" value="alpha/beta-Hydrolases"/>
    <property type="match status" value="1"/>
</dbReference>
<reference evidence="2 3" key="1">
    <citation type="submission" date="2016-10" db="EMBL/GenBank/DDBJ databases">
        <authorList>
            <person name="de Groot N.N."/>
        </authorList>
    </citation>
    <scope>NUCLEOTIDE SEQUENCE [LARGE SCALE GENOMIC DNA]</scope>
    <source>
        <strain evidence="2 3">CGMCC 4.1877</strain>
    </source>
</reference>
<dbReference type="Proteomes" id="UP000199614">
    <property type="component" value="Unassembled WGS sequence"/>
</dbReference>
<dbReference type="InterPro" id="IPR029058">
    <property type="entry name" value="AB_hydrolase_fold"/>
</dbReference>
<dbReference type="AlphaFoldDB" id="A0A1I4V050"/>
<feature type="domain" description="AB hydrolase-1" evidence="1">
    <location>
        <begin position="34"/>
        <end position="297"/>
    </location>
</feature>
<dbReference type="RefSeq" id="WP_245773353.1">
    <property type="nucleotide sequence ID" value="NZ_FOUY01000005.1"/>
</dbReference>
<dbReference type="Pfam" id="PF12697">
    <property type="entry name" value="Abhydrolase_6"/>
    <property type="match status" value="1"/>
</dbReference>
<gene>
    <name evidence="2" type="ORF">SAMN05216207_100596</name>
</gene>
<dbReference type="InterPro" id="IPR000073">
    <property type="entry name" value="AB_hydrolase_1"/>
</dbReference>
<dbReference type="EMBL" id="FOUY01000005">
    <property type="protein sequence ID" value="SFM94637.1"/>
    <property type="molecule type" value="Genomic_DNA"/>
</dbReference>
<dbReference type="InterPro" id="IPR050471">
    <property type="entry name" value="AB_hydrolase"/>
</dbReference>
<evidence type="ECO:0000259" key="1">
    <source>
        <dbReference type="Pfam" id="PF12697"/>
    </source>
</evidence>
<proteinExistence type="predicted"/>
<dbReference type="STRING" id="260086.SAMN05216207_100596"/>
<name>A0A1I4V050_PSUAM</name>
<accession>A0A1I4V050</accession>
<dbReference type="PANTHER" id="PTHR43433">
    <property type="entry name" value="HYDROLASE, ALPHA/BETA FOLD FAMILY PROTEIN"/>
    <property type="match status" value="1"/>
</dbReference>
<dbReference type="PANTHER" id="PTHR43433:SF1">
    <property type="entry name" value="BLL5160 PROTEIN"/>
    <property type="match status" value="1"/>
</dbReference>
<evidence type="ECO:0000313" key="3">
    <source>
        <dbReference type="Proteomes" id="UP000199614"/>
    </source>
</evidence>
<sequence>MPGTERRSAERIVTRDGTGLHVCESGPPSAPVTVLLAHGWTLDERCWAPVADALAVGSGGAAGSPPARVIRYDHRAHGRSDDTPDADKTLDRLADDMAEVIEQLVPSGPLVIAGHSMGGMTTMTLAQRHPELVRSRVSGVALVATASGGLGAAATLGMSGLPATMFLTGKDRLTTSALWTDRRSLTARPALLRAGLQPLLLGRHPDPLAVRTTCAAIAGCRPTTISGFTPTLTEHERDEALATFDGRPVEIMVGSRDRLTPPRFARRIRDRLPRAGLTVFPDAGHMLPVERVGGVAARIAALVRHAVVAPAA</sequence>